<organism evidence="18 19">
    <name type="scientific">Rhizobium puerariae</name>
    <dbReference type="NCBI Taxonomy" id="1585791"/>
    <lineage>
        <taxon>Bacteria</taxon>
        <taxon>Pseudomonadati</taxon>
        <taxon>Pseudomonadota</taxon>
        <taxon>Alphaproteobacteria</taxon>
        <taxon>Hyphomicrobiales</taxon>
        <taxon>Rhizobiaceae</taxon>
        <taxon>Rhizobium/Agrobacterium group</taxon>
        <taxon>Rhizobium</taxon>
    </lineage>
</organism>
<dbReference type="Pfam" id="PF07715">
    <property type="entry name" value="Plug"/>
    <property type="match status" value="1"/>
</dbReference>
<keyword evidence="6 14" id="KW-0812">Transmembrane</keyword>
<keyword evidence="10 15" id="KW-0798">TonB box</keyword>
<keyword evidence="19" id="KW-1185">Reference proteome</keyword>
<dbReference type="InterPro" id="IPR000531">
    <property type="entry name" value="Beta-barrel_TonB"/>
</dbReference>
<evidence type="ECO:0000259" key="16">
    <source>
        <dbReference type="Pfam" id="PF00593"/>
    </source>
</evidence>
<dbReference type="InterPro" id="IPR039426">
    <property type="entry name" value="TonB-dep_rcpt-like"/>
</dbReference>
<comment type="caution">
    <text evidence="18">The sequence shown here is derived from an EMBL/GenBank/DDBJ whole genome shotgun (WGS) entry which is preliminary data.</text>
</comment>
<evidence type="ECO:0000256" key="3">
    <source>
        <dbReference type="ARBA" id="ARBA00022448"/>
    </source>
</evidence>
<keyword evidence="8" id="KW-0408">Iron</keyword>
<dbReference type="PROSITE" id="PS52016">
    <property type="entry name" value="TONB_DEPENDENT_REC_3"/>
    <property type="match status" value="1"/>
</dbReference>
<comment type="subcellular location">
    <subcellularLocation>
        <location evidence="1 14">Cell outer membrane</location>
        <topology evidence="1 14">Multi-pass membrane protein</topology>
    </subcellularLocation>
</comment>
<reference evidence="18 19" key="1">
    <citation type="submission" date="2024-09" db="EMBL/GenBank/DDBJ databases">
        <authorList>
            <person name="Sun Q."/>
            <person name="Mori K."/>
        </authorList>
    </citation>
    <scope>NUCLEOTIDE SEQUENCE [LARGE SCALE GENOMIC DNA]</scope>
    <source>
        <strain evidence="18 19">TBRC 4938</strain>
    </source>
</reference>
<comment type="similarity">
    <text evidence="2 14 15">Belongs to the TonB-dependent receptor family.</text>
</comment>
<proteinExistence type="inferred from homology"/>
<dbReference type="CDD" id="cd01347">
    <property type="entry name" value="ligand_gated_channel"/>
    <property type="match status" value="1"/>
</dbReference>
<dbReference type="SUPFAM" id="SSF56935">
    <property type="entry name" value="Porins"/>
    <property type="match status" value="1"/>
</dbReference>
<evidence type="ECO:0000256" key="13">
    <source>
        <dbReference type="ARBA" id="ARBA00023237"/>
    </source>
</evidence>
<dbReference type="NCBIfam" id="TIGR01783">
    <property type="entry name" value="TonB-siderophor"/>
    <property type="match status" value="1"/>
</dbReference>
<evidence type="ECO:0000256" key="15">
    <source>
        <dbReference type="RuleBase" id="RU003357"/>
    </source>
</evidence>
<keyword evidence="4 14" id="KW-1134">Transmembrane beta strand</keyword>
<dbReference type="Gene3D" id="2.40.170.20">
    <property type="entry name" value="TonB-dependent receptor, beta-barrel domain"/>
    <property type="match status" value="1"/>
</dbReference>
<evidence type="ECO:0000256" key="4">
    <source>
        <dbReference type="ARBA" id="ARBA00022452"/>
    </source>
</evidence>
<keyword evidence="9" id="KW-0406">Ion transport</keyword>
<keyword evidence="5" id="KW-0410">Iron transport</keyword>
<evidence type="ECO:0000256" key="2">
    <source>
        <dbReference type="ARBA" id="ARBA00009810"/>
    </source>
</evidence>
<evidence type="ECO:0000256" key="1">
    <source>
        <dbReference type="ARBA" id="ARBA00004571"/>
    </source>
</evidence>
<feature type="domain" description="TonB-dependent receptor plug" evidence="17">
    <location>
        <begin position="37"/>
        <end position="139"/>
    </location>
</feature>
<keyword evidence="12 18" id="KW-0675">Receptor</keyword>
<dbReference type="InterPro" id="IPR036942">
    <property type="entry name" value="Beta-barrel_TonB_sf"/>
</dbReference>
<keyword evidence="11 14" id="KW-0472">Membrane</keyword>
<dbReference type="PANTHER" id="PTHR32552:SF68">
    <property type="entry name" value="FERRICHROME OUTER MEMBRANE TRANSPORTER_PHAGE RECEPTOR"/>
    <property type="match status" value="1"/>
</dbReference>
<evidence type="ECO:0000259" key="17">
    <source>
        <dbReference type="Pfam" id="PF07715"/>
    </source>
</evidence>
<evidence type="ECO:0000256" key="7">
    <source>
        <dbReference type="ARBA" id="ARBA00022729"/>
    </source>
</evidence>
<dbReference type="Gene3D" id="2.170.130.10">
    <property type="entry name" value="TonB-dependent receptor, plug domain"/>
    <property type="match status" value="1"/>
</dbReference>
<evidence type="ECO:0000256" key="14">
    <source>
        <dbReference type="PROSITE-ProRule" id="PRU01360"/>
    </source>
</evidence>
<dbReference type="Proteomes" id="UP001589692">
    <property type="component" value="Unassembled WGS sequence"/>
</dbReference>
<evidence type="ECO:0000313" key="18">
    <source>
        <dbReference type="EMBL" id="MFB9953004.1"/>
    </source>
</evidence>
<keyword evidence="13 14" id="KW-0998">Cell outer membrane</keyword>
<evidence type="ECO:0000256" key="6">
    <source>
        <dbReference type="ARBA" id="ARBA00022692"/>
    </source>
</evidence>
<gene>
    <name evidence="18" type="ORF">ACFFP0_29555</name>
</gene>
<dbReference type="PANTHER" id="PTHR32552">
    <property type="entry name" value="FERRICHROME IRON RECEPTOR-RELATED"/>
    <property type="match status" value="1"/>
</dbReference>
<evidence type="ECO:0000256" key="5">
    <source>
        <dbReference type="ARBA" id="ARBA00022496"/>
    </source>
</evidence>
<dbReference type="InterPro" id="IPR010105">
    <property type="entry name" value="TonB_sidphr_rcpt"/>
</dbReference>
<evidence type="ECO:0000256" key="12">
    <source>
        <dbReference type="ARBA" id="ARBA00023170"/>
    </source>
</evidence>
<protein>
    <submittedName>
        <fullName evidence="18">TonB-dependent siderophore receptor</fullName>
    </submittedName>
</protein>
<feature type="domain" description="TonB-dependent receptor-like beta-barrel" evidence="16">
    <location>
        <begin position="229"/>
        <end position="664"/>
    </location>
</feature>
<keyword evidence="3 14" id="KW-0813">Transport</keyword>
<dbReference type="InterPro" id="IPR012910">
    <property type="entry name" value="Plug_dom"/>
</dbReference>
<dbReference type="EMBL" id="JBHMAA010000044">
    <property type="protein sequence ID" value="MFB9953004.1"/>
    <property type="molecule type" value="Genomic_DNA"/>
</dbReference>
<evidence type="ECO:0000256" key="8">
    <source>
        <dbReference type="ARBA" id="ARBA00023004"/>
    </source>
</evidence>
<dbReference type="Pfam" id="PF00593">
    <property type="entry name" value="TonB_dep_Rec_b-barrel"/>
    <property type="match status" value="1"/>
</dbReference>
<evidence type="ECO:0000256" key="11">
    <source>
        <dbReference type="ARBA" id="ARBA00023136"/>
    </source>
</evidence>
<evidence type="ECO:0000313" key="19">
    <source>
        <dbReference type="Proteomes" id="UP001589692"/>
    </source>
</evidence>
<accession>A0ABV6ASB3</accession>
<dbReference type="RefSeq" id="WP_377265805.1">
    <property type="nucleotide sequence ID" value="NZ_JBHMAA010000044.1"/>
</dbReference>
<evidence type="ECO:0000256" key="9">
    <source>
        <dbReference type="ARBA" id="ARBA00023065"/>
    </source>
</evidence>
<dbReference type="InterPro" id="IPR037066">
    <property type="entry name" value="Plug_dom_sf"/>
</dbReference>
<sequence length="695" mass="75709">MTLQPIILQAEGEATDNLSRSYVTDRSKTGTKTDTPLIETPQSISVIGRKQIEATGSRSLGEATRYTAGVRELFGGADPRYDQYQIRGFNASTTGLYLDGLQLLSSSGLPFRLEPYGLDRIEVLRGPSSVLYGGTNPGGLINAVSKKPTDTAFGEVTTGVNSFGNVYSGFDLGGPTEWNDAAGADVASEWSYRLTGLGKIGGTQTDFSDDDRIFIAPALTWSPDAYTSLTLLGSYQRDRTTGVPFLPYVGTVVDAPFGRIPTDFVTSMPDEGGRYNGVEREQAMIGYQFEHRFDDTFTFRQNARYSHGENELFSFIGGGYVGGNPASGRLNRMGFFANPIVDLFTIDTQLEARFSTGAVNHTALFGVDYKHVRFDDTQRTGLGTPIDIFNPDYGQPFGGLTTTGIRSIAEQDQIGGYVQDQMKLGPLSLILGGRFDSVRTDVDNKINAAMSDTDSETAFSGRAGLVYELGYGLAPYVSYSNSYQPLVGINNATQTILKPEKGEQFEVGIKFQPEGSRSFVTLAAFDTTRENFLVSNPSNPLQTVQSGEARSRGFEIEALANLADGLDLIASYTDFDIENTENLDPTLIGLAPANTPERYASAFLDYTIQDGNLSGLGMGIGVRYMGDAWVDAANTQKIPSFTLADTVIHYEKDGWRGAINISNIFDKTYVAQCSNANQCFYGERRKVMASLTYKW</sequence>
<evidence type="ECO:0000256" key="10">
    <source>
        <dbReference type="ARBA" id="ARBA00023077"/>
    </source>
</evidence>
<keyword evidence="7" id="KW-0732">Signal</keyword>
<name>A0ABV6ASB3_9HYPH</name>